<feature type="coiled-coil region" evidence="1">
    <location>
        <begin position="160"/>
        <end position="210"/>
    </location>
</feature>
<evidence type="ECO:0000256" key="4">
    <source>
        <dbReference type="SAM" id="SignalP"/>
    </source>
</evidence>
<proteinExistence type="predicted"/>
<keyword evidence="3" id="KW-1133">Transmembrane helix</keyword>
<keyword evidence="3" id="KW-0472">Membrane</keyword>
<feature type="transmembrane region" description="Helical" evidence="3">
    <location>
        <begin position="250"/>
        <end position="277"/>
    </location>
</feature>
<feature type="compositionally biased region" description="Basic and acidic residues" evidence="2">
    <location>
        <begin position="352"/>
        <end position="365"/>
    </location>
</feature>
<keyword evidence="4" id="KW-0732">Signal</keyword>
<keyword evidence="1" id="KW-0175">Coiled coil</keyword>
<keyword evidence="7" id="KW-1185">Reference proteome</keyword>
<evidence type="ECO:0000259" key="5">
    <source>
        <dbReference type="Pfam" id="PF14257"/>
    </source>
</evidence>
<feature type="compositionally biased region" description="Pro residues" evidence="2">
    <location>
        <begin position="329"/>
        <end position="343"/>
    </location>
</feature>
<feature type="compositionally biased region" description="Basic and acidic residues" evidence="2">
    <location>
        <begin position="316"/>
        <end position="325"/>
    </location>
</feature>
<evidence type="ECO:0000256" key="1">
    <source>
        <dbReference type="SAM" id="Coils"/>
    </source>
</evidence>
<feature type="domain" description="DUF4349" evidence="5">
    <location>
        <begin position="72"/>
        <end position="275"/>
    </location>
</feature>
<protein>
    <submittedName>
        <fullName evidence="6">DUF4349 domain-containing protein</fullName>
    </submittedName>
</protein>
<evidence type="ECO:0000313" key="6">
    <source>
        <dbReference type="EMBL" id="MBL3680064.1"/>
    </source>
</evidence>
<feature type="chain" id="PRO_5047446913" evidence="4">
    <location>
        <begin position="27"/>
        <end position="365"/>
    </location>
</feature>
<evidence type="ECO:0000313" key="7">
    <source>
        <dbReference type="Proteomes" id="UP001645859"/>
    </source>
</evidence>
<dbReference type="InterPro" id="IPR006311">
    <property type="entry name" value="TAT_signal"/>
</dbReference>
<feature type="region of interest" description="Disordered" evidence="2">
    <location>
        <begin position="286"/>
        <end position="365"/>
    </location>
</feature>
<evidence type="ECO:0000256" key="3">
    <source>
        <dbReference type="SAM" id="Phobius"/>
    </source>
</evidence>
<dbReference type="Pfam" id="PF14257">
    <property type="entry name" value="DUF4349"/>
    <property type="match status" value="1"/>
</dbReference>
<gene>
    <name evidence="6" type="ORF">D3230_12305</name>
</gene>
<feature type="region of interest" description="Disordered" evidence="2">
    <location>
        <begin position="33"/>
        <end position="62"/>
    </location>
</feature>
<accession>A0ABS1SHL9</accession>
<evidence type="ECO:0000256" key="2">
    <source>
        <dbReference type="SAM" id="MobiDB-lite"/>
    </source>
</evidence>
<sequence>MGMSRRRILALTAAAVLFLAPISACARSAESAVSPPQIGSEGPLTDAALPEGGAAGAQRAEDGTGADALADRAIIRSGDLSLIVGDLAAASERVTAAANELGGSIDSETLAQDSANLTVRVPAERLDEAFALLSGIGKVQSQSRSAADVTTVHVDLDARVAALEASVQRLNALIADASTTADLIEAETALTNRQQELDGLRAQLTALEDQVAEATIWVTLSPEQVLPGGGPATFWDGVVSGFQSLGTVGAGALVVLGVLLPWLVLGGIIAGLVVWIVRAVRRRRVPRRATATPPHTPAEPGAADPAWSDPAGSDPVRSDPARSDHAPSGPAPSGPAPSGPAPSGPVASRLPASDHAHPGPERSDS</sequence>
<feature type="signal peptide" evidence="4">
    <location>
        <begin position="1"/>
        <end position="26"/>
    </location>
</feature>
<dbReference type="InterPro" id="IPR025645">
    <property type="entry name" value="DUF4349"/>
</dbReference>
<reference evidence="6 7" key="1">
    <citation type="submission" date="2018-09" db="EMBL/GenBank/DDBJ databases">
        <title>Comparative genomics of Leucobacter spp.</title>
        <authorList>
            <person name="Reis A.C."/>
            <person name="Kolvenbach B.A."/>
            <person name="Corvini P.F.X."/>
            <person name="Nunes O.C."/>
        </authorList>
    </citation>
    <scope>NUCLEOTIDE SEQUENCE [LARGE SCALE GENOMIC DNA]</scope>
    <source>
        <strain evidence="6 7">TAN 31504</strain>
    </source>
</reference>
<dbReference type="EMBL" id="QYAC01000006">
    <property type="protein sequence ID" value="MBL3680064.1"/>
    <property type="molecule type" value="Genomic_DNA"/>
</dbReference>
<organism evidence="6 7">
    <name type="scientific">Leucobacter chromiireducens subsp. solipictus</name>
    <dbReference type="NCBI Taxonomy" id="398235"/>
    <lineage>
        <taxon>Bacteria</taxon>
        <taxon>Bacillati</taxon>
        <taxon>Actinomycetota</taxon>
        <taxon>Actinomycetes</taxon>
        <taxon>Micrococcales</taxon>
        <taxon>Microbacteriaceae</taxon>
        <taxon>Leucobacter</taxon>
    </lineage>
</organism>
<comment type="caution">
    <text evidence="6">The sequence shown here is derived from an EMBL/GenBank/DDBJ whole genome shotgun (WGS) entry which is preliminary data.</text>
</comment>
<keyword evidence="3" id="KW-0812">Transmembrane</keyword>
<dbReference type="Proteomes" id="UP001645859">
    <property type="component" value="Unassembled WGS sequence"/>
</dbReference>
<name>A0ABS1SHL9_9MICO</name>
<dbReference type="PROSITE" id="PS51318">
    <property type="entry name" value="TAT"/>
    <property type="match status" value="1"/>
</dbReference>